<keyword evidence="2" id="KW-1185">Reference proteome</keyword>
<reference evidence="1" key="2">
    <citation type="submission" date="2020-11" db="EMBL/GenBank/DDBJ databases">
        <authorList>
            <person name="McCartney M.A."/>
            <person name="Auch B."/>
            <person name="Kono T."/>
            <person name="Mallez S."/>
            <person name="Becker A."/>
            <person name="Gohl D.M."/>
            <person name="Silverstein K.A.T."/>
            <person name="Koren S."/>
            <person name="Bechman K.B."/>
            <person name="Herman A."/>
            <person name="Abrahante J.E."/>
            <person name="Garbe J."/>
        </authorList>
    </citation>
    <scope>NUCLEOTIDE SEQUENCE</scope>
    <source>
        <strain evidence="1">Duluth1</strain>
        <tissue evidence="1">Whole animal</tissue>
    </source>
</reference>
<gene>
    <name evidence="1" type="ORF">DPMN_068805</name>
</gene>
<name>A0A9D3YXV8_DREPO</name>
<dbReference type="EMBL" id="JAIWYP010000014">
    <property type="protein sequence ID" value="KAH3709343.1"/>
    <property type="molecule type" value="Genomic_DNA"/>
</dbReference>
<accession>A0A9D3YXV8</accession>
<dbReference type="AlphaFoldDB" id="A0A9D3YXV8"/>
<evidence type="ECO:0000313" key="1">
    <source>
        <dbReference type="EMBL" id="KAH3709343.1"/>
    </source>
</evidence>
<sequence length="183" mass="21085">MRHTGIVLFCAAQDTIRTKFNVLTKIFCPTPNDHVFQKVGTILYFIQDIINTNVLTKFHDDWTINVTYRVLTSFYYSHIKRNAMPSGGHVFQATETILEVVEDIIGTNLLTKFHDDRTINVASRVLKIGTNLLTNFHEDQTINVASKTSTRQMLMPRNASRMKCDKKTDHEKEIFYLALLTTE</sequence>
<organism evidence="1 2">
    <name type="scientific">Dreissena polymorpha</name>
    <name type="common">Zebra mussel</name>
    <name type="synonym">Mytilus polymorpha</name>
    <dbReference type="NCBI Taxonomy" id="45954"/>
    <lineage>
        <taxon>Eukaryota</taxon>
        <taxon>Metazoa</taxon>
        <taxon>Spiralia</taxon>
        <taxon>Lophotrochozoa</taxon>
        <taxon>Mollusca</taxon>
        <taxon>Bivalvia</taxon>
        <taxon>Autobranchia</taxon>
        <taxon>Heteroconchia</taxon>
        <taxon>Euheterodonta</taxon>
        <taxon>Imparidentia</taxon>
        <taxon>Neoheterodontei</taxon>
        <taxon>Myida</taxon>
        <taxon>Dreissenoidea</taxon>
        <taxon>Dreissenidae</taxon>
        <taxon>Dreissena</taxon>
    </lineage>
</organism>
<comment type="caution">
    <text evidence="1">The sequence shown here is derived from an EMBL/GenBank/DDBJ whole genome shotgun (WGS) entry which is preliminary data.</text>
</comment>
<dbReference type="Proteomes" id="UP000828390">
    <property type="component" value="Unassembled WGS sequence"/>
</dbReference>
<proteinExistence type="predicted"/>
<evidence type="ECO:0000313" key="2">
    <source>
        <dbReference type="Proteomes" id="UP000828390"/>
    </source>
</evidence>
<reference evidence="1" key="1">
    <citation type="journal article" date="2019" name="bioRxiv">
        <title>The Genome of the Zebra Mussel, Dreissena polymorpha: A Resource for Invasive Species Research.</title>
        <authorList>
            <person name="McCartney M.A."/>
            <person name="Auch B."/>
            <person name="Kono T."/>
            <person name="Mallez S."/>
            <person name="Zhang Y."/>
            <person name="Obille A."/>
            <person name="Becker A."/>
            <person name="Abrahante J.E."/>
            <person name="Garbe J."/>
            <person name="Badalamenti J.P."/>
            <person name="Herman A."/>
            <person name="Mangelson H."/>
            <person name="Liachko I."/>
            <person name="Sullivan S."/>
            <person name="Sone E.D."/>
            <person name="Koren S."/>
            <person name="Silverstein K.A.T."/>
            <person name="Beckman K.B."/>
            <person name="Gohl D.M."/>
        </authorList>
    </citation>
    <scope>NUCLEOTIDE SEQUENCE</scope>
    <source>
        <strain evidence="1">Duluth1</strain>
        <tissue evidence="1">Whole animal</tissue>
    </source>
</reference>
<protein>
    <submittedName>
        <fullName evidence="1">Uncharacterized protein</fullName>
    </submittedName>
</protein>